<dbReference type="EMBL" id="JACHVA010000076">
    <property type="protein sequence ID" value="MBC2601851.1"/>
    <property type="molecule type" value="Genomic_DNA"/>
</dbReference>
<evidence type="ECO:0000256" key="3">
    <source>
        <dbReference type="ARBA" id="ARBA00022605"/>
    </source>
</evidence>
<evidence type="ECO:0000256" key="6">
    <source>
        <dbReference type="ARBA" id="ARBA00050557"/>
    </source>
</evidence>
<keyword evidence="4 7" id="KW-0521">NADP</keyword>
<dbReference type="InterPro" id="IPR036291">
    <property type="entry name" value="NAD(P)-bd_dom_sf"/>
</dbReference>
<keyword evidence="11" id="KW-1185">Reference proteome</keyword>
<evidence type="ECO:0000256" key="4">
    <source>
        <dbReference type="ARBA" id="ARBA00022857"/>
    </source>
</evidence>
<dbReference type="GO" id="GO:0070401">
    <property type="term" value="F:NADP+ binding"/>
    <property type="evidence" value="ECO:0007669"/>
    <property type="project" value="InterPro"/>
</dbReference>
<comment type="subcellular location">
    <subcellularLocation>
        <location evidence="7">Cytoplasm</location>
    </subcellularLocation>
</comment>
<dbReference type="CDD" id="cd17895">
    <property type="entry name" value="AGPR_1_N"/>
    <property type="match status" value="1"/>
</dbReference>
<dbReference type="AlphaFoldDB" id="A0A7X1E482"/>
<dbReference type="SUPFAM" id="SSF51735">
    <property type="entry name" value="NAD(P)-binding Rossmann-fold domains"/>
    <property type="match status" value="1"/>
</dbReference>
<evidence type="ECO:0000313" key="11">
    <source>
        <dbReference type="Proteomes" id="UP000525652"/>
    </source>
</evidence>
<keyword evidence="5 7" id="KW-0560">Oxidoreductase</keyword>
<feature type="active site" evidence="7 8">
    <location>
        <position position="153"/>
    </location>
</feature>
<dbReference type="InterPro" id="IPR000534">
    <property type="entry name" value="Semialdehyde_DH_NAD-bd"/>
</dbReference>
<evidence type="ECO:0000256" key="5">
    <source>
        <dbReference type="ARBA" id="ARBA00023002"/>
    </source>
</evidence>
<dbReference type="HAMAP" id="MF_00150">
    <property type="entry name" value="ArgC_type1"/>
    <property type="match status" value="1"/>
</dbReference>
<dbReference type="GO" id="GO:0003942">
    <property type="term" value="F:N-acetyl-gamma-glutamyl-phosphate reductase activity"/>
    <property type="evidence" value="ECO:0007669"/>
    <property type="project" value="UniProtKB-UniRule"/>
</dbReference>
<keyword evidence="2 7" id="KW-0055">Arginine biosynthesis</keyword>
<dbReference type="PANTHER" id="PTHR32338">
    <property type="entry name" value="N-ACETYL-GAMMA-GLUTAMYL-PHOSPHATE REDUCTASE, CHLOROPLASTIC-RELATED-RELATED"/>
    <property type="match status" value="1"/>
</dbReference>
<dbReference type="Gene3D" id="3.30.360.10">
    <property type="entry name" value="Dihydrodipicolinate Reductase, domain 2"/>
    <property type="match status" value="1"/>
</dbReference>
<dbReference type="SUPFAM" id="SSF55347">
    <property type="entry name" value="Glyceraldehyde-3-phosphate dehydrogenase-like, C-terminal domain"/>
    <property type="match status" value="1"/>
</dbReference>
<gene>
    <name evidence="7" type="primary">argC</name>
    <name evidence="10" type="ORF">H5P30_08675</name>
</gene>
<dbReference type="GO" id="GO:0005737">
    <property type="term" value="C:cytoplasm"/>
    <property type="evidence" value="ECO:0007669"/>
    <property type="project" value="UniProtKB-SubCell"/>
</dbReference>
<dbReference type="InterPro" id="IPR050085">
    <property type="entry name" value="AGPR"/>
</dbReference>
<evidence type="ECO:0000256" key="1">
    <source>
        <dbReference type="ARBA" id="ARBA00004862"/>
    </source>
</evidence>
<dbReference type="InterPro" id="IPR023013">
    <property type="entry name" value="AGPR_AS"/>
</dbReference>
<dbReference type="Pfam" id="PF01118">
    <property type="entry name" value="Semialdhyde_dh"/>
    <property type="match status" value="1"/>
</dbReference>
<dbReference type="NCBIfam" id="TIGR01850">
    <property type="entry name" value="argC"/>
    <property type="match status" value="1"/>
</dbReference>
<comment type="caution">
    <text evidence="10">The sequence shown here is derived from an EMBL/GenBank/DDBJ whole genome shotgun (WGS) entry which is preliminary data.</text>
</comment>
<dbReference type="EC" id="1.2.1.38" evidence="7"/>
<accession>A0A7X1E482</accession>
<protein>
    <recommendedName>
        <fullName evidence="7">N-acetyl-gamma-glutamyl-phosphate reductase</fullName>
        <shortName evidence="7">AGPR</shortName>
        <ecNumber evidence="7">1.2.1.38</ecNumber>
    </recommendedName>
    <alternativeName>
        <fullName evidence="7">N-acetyl-glutamate semialdehyde dehydrogenase</fullName>
        <shortName evidence="7">NAGSA dehydrogenase</shortName>
    </alternativeName>
</protein>
<comment type="function">
    <text evidence="7">Catalyzes the NADPH-dependent reduction of N-acetyl-5-glutamyl phosphate to yield N-acetyl-L-glutamate 5-semialdehyde.</text>
</comment>
<dbReference type="Gene3D" id="3.40.50.720">
    <property type="entry name" value="NAD(P)-binding Rossmann-like Domain"/>
    <property type="match status" value="1"/>
</dbReference>
<keyword evidence="3 7" id="KW-0028">Amino-acid biosynthesis</keyword>
<dbReference type="Pfam" id="PF22698">
    <property type="entry name" value="Semialdhyde_dhC_1"/>
    <property type="match status" value="1"/>
</dbReference>
<evidence type="ECO:0000259" key="9">
    <source>
        <dbReference type="SMART" id="SM00859"/>
    </source>
</evidence>
<dbReference type="Proteomes" id="UP000525652">
    <property type="component" value="Unassembled WGS sequence"/>
</dbReference>
<evidence type="ECO:0000256" key="7">
    <source>
        <dbReference type="HAMAP-Rule" id="MF_00150"/>
    </source>
</evidence>
<dbReference type="UniPathway" id="UPA00068">
    <property type="reaction ID" value="UER00108"/>
</dbReference>
<evidence type="ECO:0000256" key="2">
    <source>
        <dbReference type="ARBA" id="ARBA00022571"/>
    </source>
</evidence>
<evidence type="ECO:0000313" key="10">
    <source>
        <dbReference type="EMBL" id="MBC2601851.1"/>
    </source>
</evidence>
<dbReference type="InterPro" id="IPR000706">
    <property type="entry name" value="AGPR_type-1"/>
</dbReference>
<reference evidence="10 11" key="1">
    <citation type="submission" date="2020-07" db="EMBL/GenBank/DDBJ databases">
        <authorList>
            <person name="Feng X."/>
        </authorList>
    </citation>
    <scope>NUCLEOTIDE SEQUENCE [LARGE SCALE GENOMIC DNA]</scope>
    <source>
        <strain evidence="10 11">JCM14086</strain>
    </source>
</reference>
<dbReference type="FunFam" id="3.30.360.10:FF:000014">
    <property type="entry name" value="N-acetyl-gamma-glutamyl-phosphate reductase"/>
    <property type="match status" value="1"/>
</dbReference>
<dbReference type="GO" id="GO:0006526">
    <property type="term" value="P:L-arginine biosynthetic process"/>
    <property type="evidence" value="ECO:0007669"/>
    <property type="project" value="UniProtKB-UniRule"/>
</dbReference>
<comment type="similarity">
    <text evidence="7">Belongs to the NAGSA dehydrogenase family. Type 1 subfamily.</text>
</comment>
<dbReference type="PROSITE" id="PS01224">
    <property type="entry name" value="ARGC"/>
    <property type="match status" value="1"/>
</dbReference>
<dbReference type="InterPro" id="IPR058924">
    <property type="entry name" value="AGPR_dimerisation_dom"/>
</dbReference>
<comment type="pathway">
    <text evidence="1 7">Amino-acid biosynthesis; L-arginine biosynthesis; N(2)-acetyl-L-ornithine from L-glutamate: step 3/4.</text>
</comment>
<evidence type="ECO:0000256" key="8">
    <source>
        <dbReference type="PROSITE-ProRule" id="PRU10010"/>
    </source>
</evidence>
<organism evidence="10 11">
    <name type="scientific">Puniceicoccus vermicola</name>
    <dbReference type="NCBI Taxonomy" id="388746"/>
    <lineage>
        <taxon>Bacteria</taxon>
        <taxon>Pseudomonadati</taxon>
        <taxon>Verrucomicrobiota</taxon>
        <taxon>Opitutia</taxon>
        <taxon>Puniceicoccales</taxon>
        <taxon>Puniceicoccaceae</taxon>
        <taxon>Puniceicoccus</taxon>
    </lineage>
</organism>
<comment type="catalytic activity">
    <reaction evidence="6 7">
        <text>N-acetyl-L-glutamate 5-semialdehyde + phosphate + NADP(+) = N-acetyl-L-glutamyl 5-phosphate + NADPH + H(+)</text>
        <dbReference type="Rhea" id="RHEA:21588"/>
        <dbReference type="ChEBI" id="CHEBI:15378"/>
        <dbReference type="ChEBI" id="CHEBI:29123"/>
        <dbReference type="ChEBI" id="CHEBI:43474"/>
        <dbReference type="ChEBI" id="CHEBI:57783"/>
        <dbReference type="ChEBI" id="CHEBI:57936"/>
        <dbReference type="ChEBI" id="CHEBI:58349"/>
        <dbReference type="EC" id="1.2.1.38"/>
    </reaction>
</comment>
<feature type="domain" description="Semialdehyde dehydrogenase NAD-binding" evidence="9">
    <location>
        <begin position="3"/>
        <end position="142"/>
    </location>
</feature>
<dbReference type="RefSeq" id="WP_185692554.1">
    <property type="nucleotide sequence ID" value="NZ_JACHVA010000076.1"/>
</dbReference>
<proteinExistence type="inferred from homology"/>
<name>A0A7X1E482_9BACT</name>
<keyword evidence="7" id="KW-0963">Cytoplasm</keyword>
<dbReference type="SMART" id="SM00859">
    <property type="entry name" value="Semialdhyde_dh"/>
    <property type="match status" value="1"/>
</dbReference>
<dbReference type="GO" id="GO:0051287">
    <property type="term" value="F:NAD binding"/>
    <property type="evidence" value="ECO:0007669"/>
    <property type="project" value="InterPro"/>
</dbReference>
<dbReference type="PANTHER" id="PTHR32338:SF10">
    <property type="entry name" value="N-ACETYL-GAMMA-GLUTAMYL-PHOSPHATE REDUCTASE, CHLOROPLASTIC-RELATED"/>
    <property type="match status" value="1"/>
</dbReference>
<sequence length="342" mass="36782">MIRVGIVGASGYSGEVLVELLSSHPGVELAAVTSRSLAGKPVAEVFPRLSHRLGSLQFTESDASALAQNDGLDAVFLALPHGVAAGFARPLFEAGKTVFDLSADFRLGSPDVYKEFYGQDHPDPELLKAAAYVLPEFPLKGWQEKPLIACPGCYPTSILIPLLPLLASGTIQSKDIIASCMSGVSGAGKKANEDFSYCERTESARPYGQPKHRHLSEIEEQLASAAGSPVILQFLPHLVPMRRGIVTTISVPDNGKTAEDVLVAWKSQYANRPFVRILEDGTLPESKNVVGTNRIDIAVRHDARMQRLILTSTEDNLLKGASGQAVQLMNLKFGLEETIGLP</sequence>
<dbReference type="CDD" id="cd23934">
    <property type="entry name" value="AGPR_1_C"/>
    <property type="match status" value="1"/>
</dbReference>